<comment type="caution">
    <text evidence="2">The sequence shown here is derived from an EMBL/GenBank/DDBJ whole genome shotgun (WGS) entry which is preliminary data.</text>
</comment>
<dbReference type="PIRSF" id="PIRSF017393">
    <property type="entry name" value="MTase_SAV2177"/>
    <property type="match status" value="1"/>
</dbReference>
<dbReference type="InterPro" id="IPR029063">
    <property type="entry name" value="SAM-dependent_MTases_sf"/>
</dbReference>
<keyword evidence="3" id="KW-1185">Reference proteome</keyword>
<organism evidence="2 3">
    <name type="scientific">Streptomyces glaucosporus</name>
    <dbReference type="NCBI Taxonomy" id="284044"/>
    <lineage>
        <taxon>Bacteria</taxon>
        <taxon>Bacillati</taxon>
        <taxon>Actinomycetota</taxon>
        <taxon>Actinomycetes</taxon>
        <taxon>Kitasatosporales</taxon>
        <taxon>Streptomycetaceae</taxon>
        <taxon>Streptomyces</taxon>
    </lineage>
</organism>
<sequence length="283" mass="30356">MHDVPTTDDSSGREPAIPAGAASSARVYDAFGGGKDNYATDERIAREIMGIWPEVGQAVAANRAFIHASARWLAQEAGIRQFLDIGTGIPAPNTPSIHQTVQRIAPTCRVLYVDNDPTVLAHAATLRAGSPEGRTEYLHADATDPDAVLGSRELADTLDLNRPVALYLCALLHLIGDDKNPRGIVRRLTAALAPGSHVVVSHATPDANPRLMDRVAEIYARGGRINAQGAPRSREQIRSLLGEELELVEPGIVSVHRWQPGKALEAELPDSAVNCYALVARKP</sequence>
<protein>
    <submittedName>
        <fullName evidence="2">SAM-dependent methyltransferase</fullName>
    </submittedName>
</protein>
<evidence type="ECO:0000256" key="1">
    <source>
        <dbReference type="SAM" id="MobiDB-lite"/>
    </source>
</evidence>
<accession>A0ABP5UXS5</accession>
<dbReference type="SUPFAM" id="SSF53335">
    <property type="entry name" value="S-adenosyl-L-methionine-dependent methyltransferases"/>
    <property type="match status" value="1"/>
</dbReference>
<feature type="region of interest" description="Disordered" evidence="1">
    <location>
        <begin position="1"/>
        <end position="21"/>
    </location>
</feature>
<dbReference type="GO" id="GO:0032259">
    <property type="term" value="P:methylation"/>
    <property type="evidence" value="ECO:0007669"/>
    <property type="project" value="UniProtKB-KW"/>
</dbReference>
<name>A0ABP5UXS5_9ACTN</name>
<keyword evidence="2" id="KW-0489">Methyltransferase</keyword>
<dbReference type="Gene3D" id="3.40.50.150">
    <property type="entry name" value="Vaccinia Virus protein VP39"/>
    <property type="match status" value="1"/>
</dbReference>
<dbReference type="InterPro" id="IPR006764">
    <property type="entry name" value="SAM_dep_MeTrfase_SAV2177_type"/>
</dbReference>
<dbReference type="EMBL" id="BAAATJ010000004">
    <property type="protein sequence ID" value="GAA2390073.1"/>
    <property type="molecule type" value="Genomic_DNA"/>
</dbReference>
<evidence type="ECO:0000313" key="2">
    <source>
        <dbReference type="EMBL" id="GAA2390073.1"/>
    </source>
</evidence>
<gene>
    <name evidence="2" type="ORF">GCM10010420_12200</name>
</gene>
<dbReference type="Proteomes" id="UP001500058">
    <property type="component" value="Unassembled WGS sequence"/>
</dbReference>
<proteinExistence type="predicted"/>
<keyword evidence="2" id="KW-0808">Transferase</keyword>
<dbReference type="GO" id="GO:0008168">
    <property type="term" value="F:methyltransferase activity"/>
    <property type="evidence" value="ECO:0007669"/>
    <property type="project" value="UniProtKB-KW"/>
</dbReference>
<dbReference type="Pfam" id="PF04672">
    <property type="entry name" value="Methyltransf_19"/>
    <property type="match status" value="1"/>
</dbReference>
<evidence type="ECO:0000313" key="3">
    <source>
        <dbReference type="Proteomes" id="UP001500058"/>
    </source>
</evidence>
<reference evidence="3" key="1">
    <citation type="journal article" date="2019" name="Int. J. Syst. Evol. Microbiol.">
        <title>The Global Catalogue of Microorganisms (GCM) 10K type strain sequencing project: providing services to taxonomists for standard genome sequencing and annotation.</title>
        <authorList>
            <consortium name="The Broad Institute Genomics Platform"/>
            <consortium name="The Broad Institute Genome Sequencing Center for Infectious Disease"/>
            <person name="Wu L."/>
            <person name="Ma J."/>
        </authorList>
    </citation>
    <scope>NUCLEOTIDE SEQUENCE [LARGE SCALE GENOMIC DNA]</scope>
    <source>
        <strain evidence="3">JCM 6921</strain>
    </source>
</reference>